<protein>
    <submittedName>
        <fullName evidence="2">Uncharacterized protein</fullName>
    </submittedName>
</protein>
<proteinExistence type="predicted"/>
<dbReference type="Proteomes" id="UP000316473">
    <property type="component" value="Chromosome"/>
</dbReference>
<evidence type="ECO:0000256" key="1">
    <source>
        <dbReference type="SAM" id="Phobius"/>
    </source>
</evidence>
<dbReference type="KEGG" id="nst:Nstercoris_01723"/>
<name>A0A4Y1YRA7_9PROT</name>
<gene>
    <name evidence="2" type="ORF">Nstercoris_01723</name>
</gene>
<keyword evidence="1" id="KW-1133">Transmembrane helix</keyword>
<keyword evidence="1" id="KW-0472">Membrane</keyword>
<accession>A0A4Y1YRA7</accession>
<feature type="transmembrane region" description="Helical" evidence="1">
    <location>
        <begin position="50"/>
        <end position="69"/>
    </location>
</feature>
<sequence length="111" mass="11532">MIIGHQEIKNLIKVLLALTVLMGDGAVRGMEDTMVLMAQIWPEVKLSRGVVVVLAVAVVLVDRVAVVLVPVAREVVAAAVGVLIFIETVVMAGTAVVVAPVGVVVTVALEV</sequence>
<dbReference type="AlphaFoldDB" id="A0A4Y1YRA7"/>
<evidence type="ECO:0000313" key="2">
    <source>
        <dbReference type="EMBL" id="BBL35457.1"/>
    </source>
</evidence>
<feature type="transmembrane region" description="Helical" evidence="1">
    <location>
        <begin position="76"/>
        <end position="109"/>
    </location>
</feature>
<organism evidence="2 3">
    <name type="scientific">Nitrosomonas stercoris</name>
    <dbReference type="NCBI Taxonomy" id="1444684"/>
    <lineage>
        <taxon>Bacteria</taxon>
        <taxon>Pseudomonadati</taxon>
        <taxon>Pseudomonadota</taxon>
        <taxon>Betaproteobacteria</taxon>
        <taxon>Nitrosomonadales</taxon>
        <taxon>Nitrosomonadaceae</taxon>
        <taxon>Nitrosomonas</taxon>
    </lineage>
</organism>
<keyword evidence="3" id="KW-1185">Reference proteome</keyword>
<reference evidence="2 3" key="1">
    <citation type="submission" date="2019-06" db="EMBL/GenBank/DDBJ databases">
        <title>Nitrosomonas stercoris KYUHI-S whole genome shotgun sequence.</title>
        <authorList>
            <person name="Nakagawa T."/>
            <person name="Tsuchiya Y."/>
            <person name="Takahashi R."/>
        </authorList>
    </citation>
    <scope>NUCLEOTIDE SEQUENCE [LARGE SCALE GENOMIC DNA]</scope>
    <source>
        <strain evidence="2 3">KYUHI-S</strain>
    </source>
</reference>
<evidence type="ECO:0000313" key="3">
    <source>
        <dbReference type="Proteomes" id="UP000316473"/>
    </source>
</evidence>
<dbReference type="EMBL" id="AP019755">
    <property type="protein sequence ID" value="BBL35457.1"/>
    <property type="molecule type" value="Genomic_DNA"/>
</dbReference>
<keyword evidence="1" id="KW-0812">Transmembrane</keyword>